<dbReference type="AlphaFoldDB" id="A0A5D3E4M2"/>
<organism evidence="3 5">
    <name type="scientific">Cucumis melo var. makuwa</name>
    <name type="common">Oriental melon</name>
    <dbReference type="NCBI Taxonomy" id="1194695"/>
    <lineage>
        <taxon>Eukaryota</taxon>
        <taxon>Viridiplantae</taxon>
        <taxon>Streptophyta</taxon>
        <taxon>Embryophyta</taxon>
        <taxon>Tracheophyta</taxon>
        <taxon>Spermatophyta</taxon>
        <taxon>Magnoliopsida</taxon>
        <taxon>eudicotyledons</taxon>
        <taxon>Gunneridae</taxon>
        <taxon>Pentapetalae</taxon>
        <taxon>rosids</taxon>
        <taxon>fabids</taxon>
        <taxon>Cucurbitales</taxon>
        <taxon>Cucurbitaceae</taxon>
        <taxon>Benincaseae</taxon>
        <taxon>Cucumis</taxon>
    </lineage>
</organism>
<protein>
    <submittedName>
        <fullName evidence="3">Uncharacterized protein</fullName>
    </submittedName>
</protein>
<accession>A0A5D3E4M2</accession>
<dbReference type="Proteomes" id="UP000321947">
    <property type="component" value="Unassembled WGS sequence"/>
</dbReference>
<dbReference type="EMBL" id="SSTE01014064">
    <property type="protein sequence ID" value="KAA0046347.1"/>
    <property type="molecule type" value="Genomic_DNA"/>
</dbReference>
<evidence type="ECO:0000313" key="5">
    <source>
        <dbReference type="Proteomes" id="UP000321947"/>
    </source>
</evidence>
<proteinExistence type="predicted"/>
<evidence type="ECO:0000313" key="3">
    <source>
        <dbReference type="EMBL" id="TYK30511.1"/>
    </source>
</evidence>
<name>A0A5D3E4M2_CUCMM</name>
<keyword evidence="1" id="KW-0732">Signal</keyword>
<feature type="signal peptide" evidence="1">
    <location>
        <begin position="1"/>
        <end position="22"/>
    </location>
</feature>
<feature type="chain" id="PRO_5042723377" evidence="1">
    <location>
        <begin position="23"/>
        <end position="84"/>
    </location>
</feature>
<dbReference type="Proteomes" id="UP000321393">
    <property type="component" value="Unassembled WGS sequence"/>
</dbReference>
<gene>
    <name evidence="3" type="ORF">E5676_scaffold426G00540</name>
    <name evidence="2" type="ORF">E6C27_scaffold149G00560</name>
</gene>
<evidence type="ECO:0000256" key="1">
    <source>
        <dbReference type="SAM" id="SignalP"/>
    </source>
</evidence>
<reference evidence="4 5" key="1">
    <citation type="submission" date="2019-08" db="EMBL/GenBank/DDBJ databases">
        <title>Draft genome sequences of two oriental melons (Cucumis melo L. var makuwa).</title>
        <authorList>
            <person name="Kwon S.-Y."/>
        </authorList>
    </citation>
    <scope>NUCLEOTIDE SEQUENCE [LARGE SCALE GENOMIC DNA]</scope>
    <source>
        <strain evidence="5">cv. Chang Bougi</strain>
        <strain evidence="4">cv. SW 3</strain>
        <tissue evidence="3">Leaf</tissue>
    </source>
</reference>
<comment type="caution">
    <text evidence="3">The sequence shown here is derived from an EMBL/GenBank/DDBJ whole genome shotgun (WGS) entry which is preliminary data.</text>
</comment>
<sequence length="84" mass="9140">MLERLPAPLSQLALLLARSALQLLTSLLSQVSLSPLGLISVDGKNPLILDLGATDYLTGFSKHFVSYTPCAGLKFREDDWHCPT</sequence>
<evidence type="ECO:0000313" key="4">
    <source>
        <dbReference type="Proteomes" id="UP000321393"/>
    </source>
</evidence>
<evidence type="ECO:0000313" key="2">
    <source>
        <dbReference type="EMBL" id="KAA0046347.1"/>
    </source>
</evidence>
<dbReference type="EMBL" id="SSTD01000604">
    <property type="protein sequence ID" value="TYK30511.1"/>
    <property type="molecule type" value="Genomic_DNA"/>
</dbReference>